<accession>A0A0C3KW39</accession>
<evidence type="ECO:0000313" key="2">
    <source>
        <dbReference type="EMBL" id="KIO25678.1"/>
    </source>
</evidence>
<organism evidence="2 3">
    <name type="scientific">Tulasnella calospora MUT 4182</name>
    <dbReference type="NCBI Taxonomy" id="1051891"/>
    <lineage>
        <taxon>Eukaryota</taxon>
        <taxon>Fungi</taxon>
        <taxon>Dikarya</taxon>
        <taxon>Basidiomycota</taxon>
        <taxon>Agaricomycotina</taxon>
        <taxon>Agaricomycetes</taxon>
        <taxon>Cantharellales</taxon>
        <taxon>Tulasnellaceae</taxon>
        <taxon>Tulasnella</taxon>
    </lineage>
</organism>
<feature type="compositionally biased region" description="Basic residues" evidence="1">
    <location>
        <begin position="93"/>
        <end position="104"/>
    </location>
</feature>
<evidence type="ECO:0000256" key="1">
    <source>
        <dbReference type="SAM" id="MobiDB-lite"/>
    </source>
</evidence>
<name>A0A0C3KW39_9AGAM</name>
<feature type="compositionally biased region" description="Polar residues" evidence="1">
    <location>
        <begin position="59"/>
        <end position="92"/>
    </location>
</feature>
<sequence length="127" mass="13948">MATPQAPTPTVTPALRTKIKGMQLRAKSLIYCEPLRGYTQFMEGLFGGFMTRRARAISTPESQMTSSDGDNLDSTPQREQCTPGNSGGQTQTRARRGHQARYHTHGGGLNIKITPPPVQNDIRRVPP</sequence>
<reference evidence="3" key="2">
    <citation type="submission" date="2015-01" db="EMBL/GenBank/DDBJ databases">
        <title>Evolutionary Origins and Diversification of the Mycorrhizal Mutualists.</title>
        <authorList>
            <consortium name="DOE Joint Genome Institute"/>
            <consortium name="Mycorrhizal Genomics Consortium"/>
            <person name="Kohler A."/>
            <person name="Kuo A."/>
            <person name="Nagy L.G."/>
            <person name="Floudas D."/>
            <person name="Copeland A."/>
            <person name="Barry K.W."/>
            <person name="Cichocki N."/>
            <person name="Veneault-Fourrey C."/>
            <person name="LaButti K."/>
            <person name="Lindquist E.A."/>
            <person name="Lipzen A."/>
            <person name="Lundell T."/>
            <person name="Morin E."/>
            <person name="Murat C."/>
            <person name="Riley R."/>
            <person name="Ohm R."/>
            <person name="Sun H."/>
            <person name="Tunlid A."/>
            <person name="Henrissat B."/>
            <person name="Grigoriev I.V."/>
            <person name="Hibbett D.S."/>
            <person name="Martin F."/>
        </authorList>
    </citation>
    <scope>NUCLEOTIDE SEQUENCE [LARGE SCALE GENOMIC DNA]</scope>
    <source>
        <strain evidence="3">MUT 4182</strain>
    </source>
</reference>
<keyword evidence="3" id="KW-1185">Reference proteome</keyword>
<dbReference type="HOGENOM" id="CLU_2086563_0_0_1"/>
<protein>
    <submittedName>
        <fullName evidence="2">Uncharacterized protein</fullName>
    </submittedName>
</protein>
<dbReference type="AlphaFoldDB" id="A0A0C3KW39"/>
<dbReference type="EMBL" id="KN823037">
    <property type="protein sequence ID" value="KIO25678.1"/>
    <property type="molecule type" value="Genomic_DNA"/>
</dbReference>
<dbReference type="Proteomes" id="UP000054248">
    <property type="component" value="Unassembled WGS sequence"/>
</dbReference>
<feature type="region of interest" description="Disordered" evidence="1">
    <location>
        <begin position="57"/>
        <end position="127"/>
    </location>
</feature>
<reference evidence="2 3" key="1">
    <citation type="submission" date="2014-04" db="EMBL/GenBank/DDBJ databases">
        <authorList>
            <consortium name="DOE Joint Genome Institute"/>
            <person name="Kuo A."/>
            <person name="Girlanda M."/>
            <person name="Perotto S."/>
            <person name="Kohler A."/>
            <person name="Nagy L.G."/>
            <person name="Floudas D."/>
            <person name="Copeland A."/>
            <person name="Barry K.W."/>
            <person name="Cichocki N."/>
            <person name="Veneault-Fourrey C."/>
            <person name="LaButti K."/>
            <person name="Lindquist E.A."/>
            <person name="Lipzen A."/>
            <person name="Lundell T."/>
            <person name="Morin E."/>
            <person name="Murat C."/>
            <person name="Sun H."/>
            <person name="Tunlid A."/>
            <person name="Henrissat B."/>
            <person name="Grigoriev I.V."/>
            <person name="Hibbett D.S."/>
            <person name="Martin F."/>
            <person name="Nordberg H.P."/>
            <person name="Cantor M.N."/>
            <person name="Hua S.X."/>
        </authorList>
    </citation>
    <scope>NUCLEOTIDE SEQUENCE [LARGE SCALE GENOMIC DNA]</scope>
    <source>
        <strain evidence="2 3">MUT 4182</strain>
    </source>
</reference>
<proteinExistence type="predicted"/>
<gene>
    <name evidence="2" type="ORF">M407DRAFT_24948</name>
</gene>
<evidence type="ECO:0000313" key="3">
    <source>
        <dbReference type="Proteomes" id="UP000054248"/>
    </source>
</evidence>